<dbReference type="PRINTS" id="PR00725">
    <property type="entry name" value="DADACBPTASE1"/>
</dbReference>
<dbReference type="UniPathway" id="UPA00219"/>
<keyword evidence="5 18" id="KW-0121">Carboxypeptidase</keyword>
<evidence type="ECO:0000256" key="7">
    <source>
        <dbReference type="ARBA" id="ARBA00022729"/>
    </source>
</evidence>
<evidence type="ECO:0000256" key="3">
    <source>
        <dbReference type="ARBA" id="ARBA00007164"/>
    </source>
</evidence>
<evidence type="ECO:0000256" key="16">
    <source>
        <dbReference type="SAM" id="SignalP"/>
    </source>
</evidence>
<proteinExistence type="inferred from homology"/>
<dbReference type="Gene3D" id="2.60.410.10">
    <property type="entry name" value="D-Ala-D-Ala carboxypeptidase, C-terminal domain"/>
    <property type="match status" value="1"/>
</dbReference>
<dbReference type="InterPro" id="IPR012338">
    <property type="entry name" value="Beta-lactam/transpept-like"/>
</dbReference>
<keyword evidence="8 18" id="KW-0378">Hydrolase</keyword>
<dbReference type="Pfam" id="PF07943">
    <property type="entry name" value="PBP5_C"/>
    <property type="match status" value="1"/>
</dbReference>
<accession>A0A6I6D2Y7</accession>
<evidence type="ECO:0000256" key="1">
    <source>
        <dbReference type="ARBA" id="ARBA00003217"/>
    </source>
</evidence>
<dbReference type="GO" id="GO:0071555">
    <property type="term" value="P:cell wall organization"/>
    <property type="evidence" value="ECO:0007669"/>
    <property type="project" value="UniProtKB-KW"/>
</dbReference>
<keyword evidence="19" id="KW-1185">Reference proteome</keyword>
<feature type="signal peptide" evidence="16">
    <location>
        <begin position="1"/>
        <end position="32"/>
    </location>
</feature>
<evidence type="ECO:0000256" key="2">
    <source>
        <dbReference type="ARBA" id="ARBA00004752"/>
    </source>
</evidence>
<dbReference type="SUPFAM" id="SSF56601">
    <property type="entry name" value="beta-lactamase/transpeptidase-like"/>
    <property type="match status" value="1"/>
</dbReference>
<evidence type="ECO:0000256" key="8">
    <source>
        <dbReference type="ARBA" id="ARBA00022801"/>
    </source>
</evidence>
<evidence type="ECO:0000256" key="5">
    <source>
        <dbReference type="ARBA" id="ARBA00022645"/>
    </source>
</evidence>
<evidence type="ECO:0000256" key="9">
    <source>
        <dbReference type="ARBA" id="ARBA00022960"/>
    </source>
</evidence>
<evidence type="ECO:0000259" key="17">
    <source>
        <dbReference type="SMART" id="SM00936"/>
    </source>
</evidence>
<dbReference type="Proteomes" id="UP000427716">
    <property type="component" value="Chromosome"/>
</dbReference>
<dbReference type="KEGG" id="ghl:GM160_01620"/>
<dbReference type="GO" id="GO:0008360">
    <property type="term" value="P:regulation of cell shape"/>
    <property type="evidence" value="ECO:0007669"/>
    <property type="project" value="UniProtKB-KW"/>
</dbReference>
<keyword evidence="9" id="KW-0133">Cell shape</keyword>
<comment type="similarity">
    <text evidence="3 15">Belongs to the peptidase S11 family.</text>
</comment>
<evidence type="ECO:0000256" key="10">
    <source>
        <dbReference type="ARBA" id="ARBA00022984"/>
    </source>
</evidence>
<keyword evidence="10" id="KW-0573">Peptidoglycan synthesis</keyword>
<dbReference type="RefSeq" id="WP_156227629.1">
    <property type="nucleotide sequence ID" value="NZ_CP046415.1"/>
</dbReference>
<dbReference type="InterPro" id="IPR037167">
    <property type="entry name" value="Peptidase_S11_C_sf"/>
</dbReference>
<dbReference type="PANTHER" id="PTHR21581:SF6">
    <property type="entry name" value="TRAFFICKING PROTEIN PARTICLE COMPLEX SUBUNIT 12"/>
    <property type="match status" value="1"/>
</dbReference>
<evidence type="ECO:0000256" key="11">
    <source>
        <dbReference type="ARBA" id="ARBA00023316"/>
    </source>
</evidence>
<keyword evidence="7 16" id="KW-0732">Signal</keyword>
<reference evidence="18 19" key="1">
    <citation type="submission" date="2019-11" db="EMBL/GenBank/DDBJ databases">
        <authorList>
            <person name="Zhang J."/>
            <person name="Sun C."/>
        </authorList>
    </citation>
    <scope>NUCLEOTIDE SEQUENCE [LARGE SCALE GENOMIC DNA]</scope>
    <source>
        <strain evidence="19">sp2</strain>
    </source>
</reference>
<dbReference type="AlphaFoldDB" id="A0A6I6D2Y7"/>
<protein>
    <recommendedName>
        <fullName evidence="4">serine-type D-Ala-D-Ala carboxypeptidase</fullName>
        <ecNumber evidence="4">3.4.16.4</ecNumber>
    </recommendedName>
</protein>
<dbReference type="Pfam" id="PF00768">
    <property type="entry name" value="Peptidase_S11"/>
    <property type="match status" value="1"/>
</dbReference>
<dbReference type="SMART" id="SM00936">
    <property type="entry name" value="PBP5_C"/>
    <property type="match status" value="1"/>
</dbReference>
<dbReference type="PANTHER" id="PTHR21581">
    <property type="entry name" value="D-ALANYL-D-ALANINE CARBOXYPEPTIDASE"/>
    <property type="match status" value="1"/>
</dbReference>
<dbReference type="InterPro" id="IPR001967">
    <property type="entry name" value="Peptidase_S11_N"/>
</dbReference>
<dbReference type="GO" id="GO:0006508">
    <property type="term" value="P:proteolysis"/>
    <property type="evidence" value="ECO:0007669"/>
    <property type="project" value="UniProtKB-KW"/>
</dbReference>
<name>A0A6I6D2Y7_9GAMM</name>
<organism evidence="18 19">
    <name type="scientific">Guyparkeria halophila</name>
    <dbReference type="NCBI Taxonomy" id="47960"/>
    <lineage>
        <taxon>Bacteria</taxon>
        <taxon>Pseudomonadati</taxon>
        <taxon>Pseudomonadota</taxon>
        <taxon>Gammaproteobacteria</taxon>
        <taxon>Chromatiales</taxon>
        <taxon>Thioalkalibacteraceae</taxon>
        <taxon>Guyparkeria</taxon>
    </lineage>
</organism>
<evidence type="ECO:0000256" key="13">
    <source>
        <dbReference type="PIRSR" id="PIRSR618044-1"/>
    </source>
</evidence>
<keyword evidence="11" id="KW-0961">Cell wall biogenesis/degradation</keyword>
<dbReference type="InterPro" id="IPR015956">
    <property type="entry name" value="Peniciliin-bd_prot_C_sf"/>
</dbReference>
<dbReference type="InterPro" id="IPR018044">
    <property type="entry name" value="Peptidase_S11"/>
</dbReference>
<feature type="active site" description="Proton acceptor" evidence="13">
    <location>
        <position position="74"/>
    </location>
</feature>
<dbReference type="EMBL" id="CP046415">
    <property type="protein sequence ID" value="QGT77691.1"/>
    <property type="molecule type" value="Genomic_DNA"/>
</dbReference>
<sequence>MIKALSTTWRGGWFAGLLATTLLSLVATSTYAALPTPGAPDLSARSYVLLDYATEQVIVERDADRPVPPASITKLMTAYLAFQAIKSGNIALDDQVTVSEKAWRMGGSRMFIEVGTQVTVEALLQGMIVQSGNDAATALAEYIGGNEESFVAQMNATAERLGMDETHFENPTGWPAEGHLMSARDIATLLSQLIHEFPDLYKYFRQKSYTYGGIKQYNREKLLFRNEWVDGGKTGHTEAAGYCLATSGARDGMRLIAVVLGTDSDEARNNQAEALLNYGFRHFETVDVRSGGETLASPRVYKGEMDHTPVGLRQDLSVLVPKNQRDDLAISLKLDGELTAPLNQGDAVGSLVVRLGEQAIAERPVVALSDNPEGGLVKQATDSFWLWWDN</sequence>
<keyword evidence="6" id="KW-0645">Protease</keyword>
<dbReference type="GO" id="GO:0009252">
    <property type="term" value="P:peptidoglycan biosynthetic process"/>
    <property type="evidence" value="ECO:0007669"/>
    <property type="project" value="UniProtKB-UniPathway"/>
</dbReference>
<evidence type="ECO:0000256" key="6">
    <source>
        <dbReference type="ARBA" id="ARBA00022670"/>
    </source>
</evidence>
<feature type="binding site" evidence="14">
    <location>
        <position position="233"/>
    </location>
    <ligand>
        <name>substrate</name>
    </ligand>
</feature>
<dbReference type="SUPFAM" id="SSF69189">
    <property type="entry name" value="Penicillin-binding protein associated domain"/>
    <property type="match status" value="1"/>
</dbReference>
<feature type="chain" id="PRO_5026122308" description="serine-type D-Ala-D-Ala carboxypeptidase" evidence="16">
    <location>
        <begin position="33"/>
        <end position="390"/>
    </location>
</feature>
<feature type="active site" evidence="13">
    <location>
        <position position="131"/>
    </location>
</feature>
<feature type="active site" description="Acyl-ester intermediate" evidence="13">
    <location>
        <position position="71"/>
    </location>
</feature>
<comment type="function">
    <text evidence="1">Removes C-terminal D-alanyl residues from sugar-peptide cell wall precursors.</text>
</comment>
<evidence type="ECO:0000313" key="19">
    <source>
        <dbReference type="Proteomes" id="UP000427716"/>
    </source>
</evidence>
<dbReference type="Gene3D" id="3.40.710.10">
    <property type="entry name" value="DD-peptidase/beta-lactamase superfamily"/>
    <property type="match status" value="1"/>
</dbReference>
<evidence type="ECO:0000256" key="12">
    <source>
        <dbReference type="ARBA" id="ARBA00034000"/>
    </source>
</evidence>
<comment type="catalytic activity">
    <reaction evidence="12">
        <text>Preferential cleavage: (Ac)2-L-Lys-D-Ala-|-D-Ala. Also transpeptidation of peptidyl-alanyl moieties that are N-acyl substituents of D-alanine.</text>
        <dbReference type="EC" id="3.4.16.4"/>
    </reaction>
</comment>
<evidence type="ECO:0000313" key="18">
    <source>
        <dbReference type="EMBL" id="QGT77691.1"/>
    </source>
</evidence>
<evidence type="ECO:0000256" key="15">
    <source>
        <dbReference type="RuleBase" id="RU004016"/>
    </source>
</evidence>
<dbReference type="InterPro" id="IPR012907">
    <property type="entry name" value="Peptidase_S11_C"/>
</dbReference>
<evidence type="ECO:0000256" key="14">
    <source>
        <dbReference type="PIRSR" id="PIRSR618044-2"/>
    </source>
</evidence>
<feature type="domain" description="Peptidase S11 D-Ala-D-Ala carboxypeptidase A C-terminal" evidence="17">
    <location>
        <begin position="283"/>
        <end position="373"/>
    </location>
</feature>
<dbReference type="GO" id="GO:0009002">
    <property type="term" value="F:serine-type D-Ala-D-Ala carboxypeptidase activity"/>
    <property type="evidence" value="ECO:0007669"/>
    <property type="project" value="UniProtKB-EC"/>
</dbReference>
<evidence type="ECO:0000256" key="4">
    <source>
        <dbReference type="ARBA" id="ARBA00012448"/>
    </source>
</evidence>
<dbReference type="EC" id="3.4.16.4" evidence="4"/>
<comment type="pathway">
    <text evidence="2">Cell wall biogenesis; peptidoglycan biosynthesis.</text>
</comment>
<gene>
    <name evidence="18" type="ORF">GM160_01620</name>
</gene>